<evidence type="ECO:0000256" key="3">
    <source>
        <dbReference type="ARBA" id="ARBA00022723"/>
    </source>
</evidence>
<gene>
    <name evidence="6" type="primary">vapC</name>
    <name evidence="8" type="ORF">FAB82_12115</name>
</gene>
<dbReference type="Pfam" id="PF01850">
    <property type="entry name" value="PIN"/>
    <property type="match status" value="1"/>
</dbReference>
<evidence type="ECO:0000313" key="8">
    <source>
        <dbReference type="EMBL" id="THV41303.1"/>
    </source>
</evidence>
<dbReference type="RefSeq" id="WP_136534805.1">
    <property type="nucleotide sequence ID" value="NZ_STGY01000046.1"/>
</dbReference>
<reference evidence="9" key="1">
    <citation type="submission" date="2019-04" db="EMBL/GenBank/DDBJ databases">
        <title>Nocardioides xinjiangensis sp. nov.</title>
        <authorList>
            <person name="Liu S."/>
        </authorList>
    </citation>
    <scope>NUCLEOTIDE SEQUENCE [LARGE SCALE GENOMIC DNA]</scope>
    <source>
        <strain evidence="9">18</strain>
    </source>
</reference>
<dbReference type="EC" id="3.1.-.-" evidence="6"/>
<dbReference type="Gene3D" id="3.40.50.1010">
    <property type="entry name" value="5'-nuclease"/>
    <property type="match status" value="1"/>
</dbReference>
<accession>A0A4S8QA10</accession>
<sequence>MIAVDTNILVYAHRADSEFHSTAAPLIRELAEGNRMWAIPWPCLHEFFGIVTRPRIYNPPSTTTEALDQIDSWLSSPALALFSETGTYWPRLRPLLELGKVTGAMVHDARIAALCLENGVDELWTMDRDFSRFPGLKTRNPLQAEKE</sequence>
<dbReference type="AlphaFoldDB" id="A0A4S8QA10"/>
<dbReference type="Proteomes" id="UP000308760">
    <property type="component" value="Unassembled WGS sequence"/>
</dbReference>
<dbReference type="InterPro" id="IPR022907">
    <property type="entry name" value="VapC_family"/>
</dbReference>
<evidence type="ECO:0000256" key="6">
    <source>
        <dbReference type="HAMAP-Rule" id="MF_00265"/>
    </source>
</evidence>
<dbReference type="SUPFAM" id="SSF88723">
    <property type="entry name" value="PIN domain-like"/>
    <property type="match status" value="1"/>
</dbReference>
<comment type="similarity">
    <text evidence="6">Belongs to the PINc/VapC protein family.</text>
</comment>
<dbReference type="InterPro" id="IPR002716">
    <property type="entry name" value="PIN_dom"/>
</dbReference>
<dbReference type="GO" id="GO:0000287">
    <property type="term" value="F:magnesium ion binding"/>
    <property type="evidence" value="ECO:0007669"/>
    <property type="project" value="UniProtKB-UniRule"/>
</dbReference>
<protein>
    <recommendedName>
        <fullName evidence="6">Ribonuclease VapC</fullName>
        <shortName evidence="6">RNase VapC</shortName>
        <ecNumber evidence="6">3.1.-.-</ecNumber>
    </recommendedName>
    <alternativeName>
        <fullName evidence="6">Toxin VapC</fullName>
    </alternativeName>
</protein>
<evidence type="ECO:0000256" key="5">
    <source>
        <dbReference type="ARBA" id="ARBA00022842"/>
    </source>
</evidence>
<dbReference type="OrthoDB" id="556169at2"/>
<keyword evidence="4 6" id="KW-0378">Hydrolase</keyword>
<feature type="binding site" evidence="6">
    <location>
        <position position="5"/>
    </location>
    <ligand>
        <name>Mg(2+)</name>
        <dbReference type="ChEBI" id="CHEBI:18420"/>
    </ligand>
</feature>
<dbReference type="GO" id="GO:0004540">
    <property type="term" value="F:RNA nuclease activity"/>
    <property type="evidence" value="ECO:0007669"/>
    <property type="project" value="InterPro"/>
</dbReference>
<keyword evidence="3 6" id="KW-0479">Metal-binding</keyword>
<dbReference type="GO" id="GO:0016788">
    <property type="term" value="F:hydrolase activity, acting on ester bonds"/>
    <property type="evidence" value="ECO:0007669"/>
    <property type="project" value="InterPro"/>
</dbReference>
<reference evidence="8 9" key="2">
    <citation type="submission" date="2019-05" db="EMBL/GenBank/DDBJ databases">
        <title>Glycomyces buryatensis sp. nov.</title>
        <authorList>
            <person name="Nikitina E."/>
        </authorList>
    </citation>
    <scope>NUCLEOTIDE SEQUENCE [LARGE SCALE GENOMIC DNA]</scope>
    <source>
        <strain evidence="8 9">18</strain>
    </source>
</reference>
<comment type="caution">
    <text evidence="8">The sequence shown here is derived from an EMBL/GenBank/DDBJ whole genome shotgun (WGS) entry which is preliminary data.</text>
</comment>
<dbReference type="GO" id="GO:0045926">
    <property type="term" value="P:negative regulation of growth"/>
    <property type="evidence" value="ECO:0007669"/>
    <property type="project" value="UniProtKB-ARBA"/>
</dbReference>
<keyword evidence="9" id="KW-1185">Reference proteome</keyword>
<keyword evidence="2 6" id="KW-0540">Nuclease</keyword>
<evidence type="ECO:0000256" key="4">
    <source>
        <dbReference type="ARBA" id="ARBA00022801"/>
    </source>
</evidence>
<feature type="binding site" evidence="6">
    <location>
        <position position="108"/>
    </location>
    <ligand>
        <name>Mg(2+)</name>
        <dbReference type="ChEBI" id="CHEBI:18420"/>
    </ligand>
</feature>
<comment type="cofactor">
    <cofactor evidence="6">
        <name>Mg(2+)</name>
        <dbReference type="ChEBI" id="CHEBI:18420"/>
    </cofactor>
</comment>
<evidence type="ECO:0000256" key="2">
    <source>
        <dbReference type="ARBA" id="ARBA00022722"/>
    </source>
</evidence>
<keyword evidence="1 6" id="KW-1277">Toxin-antitoxin system</keyword>
<evidence type="ECO:0000259" key="7">
    <source>
        <dbReference type="Pfam" id="PF01850"/>
    </source>
</evidence>
<dbReference type="HAMAP" id="MF_00265">
    <property type="entry name" value="VapC_Nob1"/>
    <property type="match status" value="1"/>
</dbReference>
<keyword evidence="6" id="KW-0800">Toxin</keyword>
<evidence type="ECO:0000313" key="9">
    <source>
        <dbReference type="Proteomes" id="UP000308760"/>
    </source>
</evidence>
<feature type="domain" description="PIN" evidence="7">
    <location>
        <begin position="2"/>
        <end position="134"/>
    </location>
</feature>
<dbReference type="NCBIfam" id="TIGR00028">
    <property type="entry name" value="Mtu_PIN_fam"/>
    <property type="match status" value="1"/>
</dbReference>
<proteinExistence type="inferred from homology"/>
<evidence type="ECO:0000256" key="1">
    <source>
        <dbReference type="ARBA" id="ARBA00022649"/>
    </source>
</evidence>
<dbReference type="GO" id="GO:0090729">
    <property type="term" value="F:toxin activity"/>
    <property type="evidence" value="ECO:0007669"/>
    <property type="project" value="UniProtKB-KW"/>
</dbReference>
<comment type="function">
    <text evidence="6">Toxic component of a toxin-antitoxin (TA) system. An RNase.</text>
</comment>
<name>A0A4S8QA10_9ACTN</name>
<dbReference type="InterPro" id="IPR006226">
    <property type="entry name" value="Mtu_PIN"/>
</dbReference>
<organism evidence="8 9">
    <name type="scientific">Glycomyces buryatensis</name>
    <dbReference type="NCBI Taxonomy" id="2570927"/>
    <lineage>
        <taxon>Bacteria</taxon>
        <taxon>Bacillati</taxon>
        <taxon>Actinomycetota</taxon>
        <taxon>Actinomycetes</taxon>
        <taxon>Glycomycetales</taxon>
        <taxon>Glycomycetaceae</taxon>
        <taxon>Glycomyces</taxon>
    </lineage>
</organism>
<keyword evidence="5 6" id="KW-0460">Magnesium</keyword>
<dbReference type="EMBL" id="STGY01000046">
    <property type="protein sequence ID" value="THV41303.1"/>
    <property type="molecule type" value="Genomic_DNA"/>
</dbReference>
<dbReference type="InterPro" id="IPR029060">
    <property type="entry name" value="PIN-like_dom_sf"/>
</dbReference>